<reference evidence="3" key="1">
    <citation type="submission" date="2022-04" db="EMBL/GenBank/DDBJ databases">
        <title>Halobacillus sp. isolated from saltern.</title>
        <authorList>
            <person name="Won M."/>
            <person name="Lee C.-M."/>
            <person name="Woen H.-Y."/>
            <person name="Kwon S.-W."/>
        </authorList>
    </citation>
    <scope>NUCLEOTIDE SEQUENCE</scope>
    <source>
        <strain evidence="3">SSHM10-5</strain>
    </source>
</reference>
<protein>
    <submittedName>
        <fullName evidence="3">DMT family transporter</fullName>
    </submittedName>
</protein>
<dbReference type="EMBL" id="CP095075">
    <property type="protein sequence ID" value="UOR10505.1"/>
    <property type="molecule type" value="Genomic_DNA"/>
</dbReference>
<dbReference type="InterPro" id="IPR037185">
    <property type="entry name" value="EmrE-like"/>
</dbReference>
<keyword evidence="4" id="KW-1185">Reference proteome</keyword>
<evidence type="ECO:0000313" key="3">
    <source>
        <dbReference type="EMBL" id="UOR10505.1"/>
    </source>
</evidence>
<gene>
    <name evidence="3" type="ORF">MUO15_12540</name>
</gene>
<proteinExistence type="predicted"/>
<feature type="transmembrane region" description="Helical" evidence="2">
    <location>
        <begin position="21"/>
        <end position="38"/>
    </location>
</feature>
<sequence length="98" mass="10954">MLPFLFWFDFSWLGSMKGVTVSLHLGILTIAVAYYLFVKGLKFVPSSQPLPLLWRSLGVFLVGERLSGVSWIGIGLLLFGIIVLTLNTNQRGIKKAER</sequence>
<dbReference type="Proteomes" id="UP000830326">
    <property type="component" value="Chromosome"/>
</dbReference>
<organism evidence="3 4">
    <name type="scientific">Halobacillus amylolyticus</name>
    <dbReference type="NCBI Taxonomy" id="2932259"/>
    <lineage>
        <taxon>Bacteria</taxon>
        <taxon>Bacillati</taxon>
        <taxon>Bacillota</taxon>
        <taxon>Bacilli</taxon>
        <taxon>Bacillales</taxon>
        <taxon>Bacillaceae</taxon>
        <taxon>Halobacillus</taxon>
    </lineage>
</organism>
<evidence type="ECO:0000256" key="1">
    <source>
        <dbReference type="ARBA" id="ARBA00004127"/>
    </source>
</evidence>
<dbReference type="SUPFAM" id="SSF103481">
    <property type="entry name" value="Multidrug resistance efflux transporter EmrE"/>
    <property type="match status" value="1"/>
</dbReference>
<keyword evidence="2" id="KW-0812">Transmembrane</keyword>
<keyword evidence="2" id="KW-0472">Membrane</keyword>
<evidence type="ECO:0000256" key="2">
    <source>
        <dbReference type="SAM" id="Phobius"/>
    </source>
</evidence>
<comment type="subcellular location">
    <subcellularLocation>
        <location evidence="1">Endomembrane system</location>
        <topology evidence="1">Multi-pass membrane protein</topology>
    </subcellularLocation>
</comment>
<accession>A0ABY4HAS6</accession>
<name>A0ABY4HAS6_9BACI</name>
<keyword evidence="2" id="KW-1133">Transmembrane helix</keyword>
<evidence type="ECO:0000313" key="4">
    <source>
        <dbReference type="Proteomes" id="UP000830326"/>
    </source>
</evidence>
<feature type="transmembrane region" description="Helical" evidence="2">
    <location>
        <begin position="68"/>
        <end position="88"/>
    </location>
</feature>